<proteinExistence type="predicted"/>
<dbReference type="Proteomes" id="UP000605392">
    <property type="component" value="Unassembled WGS sequence"/>
</dbReference>
<name>A0ACB5PUU3_9BACT</name>
<evidence type="ECO:0000313" key="1">
    <source>
        <dbReference type="EMBL" id="GGF73797.1"/>
    </source>
</evidence>
<protein>
    <submittedName>
        <fullName evidence="1">Uncharacterized protein</fullName>
    </submittedName>
</protein>
<organism evidence="1 2">
    <name type="scientific">Hymenobacter qilianensis</name>
    <dbReference type="NCBI Taxonomy" id="1385715"/>
    <lineage>
        <taxon>Bacteria</taxon>
        <taxon>Pseudomonadati</taxon>
        <taxon>Bacteroidota</taxon>
        <taxon>Cytophagia</taxon>
        <taxon>Cytophagales</taxon>
        <taxon>Hymenobacteraceae</taxon>
        <taxon>Hymenobacter</taxon>
    </lineage>
</organism>
<keyword evidence="2" id="KW-1185">Reference proteome</keyword>
<evidence type="ECO:0000313" key="2">
    <source>
        <dbReference type="Proteomes" id="UP000605392"/>
    </source>
</evidence>
<accession>A0ACB5PUU3</accession>
<dbReference type="EMBL" id="BMFN01000003">
    <property type="protein sequence ID" value="GGF73797.1"/>
    <property type="molecule type" value="Genomic_DNA"/>
</dbReference>
<reference evidence="1 2" key="1">
    <citation type="journal article" date="2019" name="Int. J. Syst. Evol. Microbiol.">
        <title>The Global Catalogue of Microorganisms (GCM) 10K type strain sequencing project: providing services to taxonomists for standard genome sequencing and annotation.</title>
        <authorList>
            <consortium name="The Broad Institute Genomics Platform"/>
            <consortium name="The Broad Institute Genome Sequencing Center for Infectious Disease"/>
            <person name="Wu L."/>
            <person name="Ma J."/>
        </authorList>
    </citation>
    <scope>NUCLEOTIDE SEQUENCE [LARGE SCALE GENOMIC DNA]</scope>
    <source>
        <strain evidence="1 2">CGMCC 1.12720</strain>
    </source>
</reference>
<sequence length="437" mass="46691">MKTLTRFPSLLRPLLPLLCCLLLATACHEDGTLVPFPVGGRQAVLTWNTAGTVAVARMADPTTGFFILPHPEARIYAIVNLSMHDALNNIQRRYAPYALQGPLMPLASPEAAVSTAAHHALVAVLPEQKAYADSLYQVSLASIRDGQAKTLGIALGHAAAQAVLATRVGDRSDVAQIPYTPGSNPGDYQFTPPFDAPPFNGFFALAGWRDVRPFALTSAAQFRRVPPPALTSAEYAADINEIQALGGAVSTQRTAEQTAIALYWLDNSPLQWNRIARAALASNPQSAHGTARLLALVQVAEADAYIAMADTKLAFPRWRPTTAIQQADRDNNPLTSPDASWVPFAFPTPPDPDYVSGHAVAGGAAAAVLKNFFGTDAVPFAITNNARQTRGFAGFTPAATENSVSRIYAGYHTRSSVVQGQTMGEQIGAYVFQTQLR</sequence>
<gene>
    <name evidence="1" type="ORF">GCM10011375_31150</name>
</gene>
<comment type="caution">
    <text evidence="1">The sequence shown here is derived from an EMBL/GenBank/DDBJ whole genome shotgun (WGS) entry which is preliminary data.</text>
</comment>